<keyword evidence="2" id="KW-1185">Reference proteome</keyword>
<protein>
    <submittedName>
        <fullName evidence="1">Uncharacterized protein</fullName>
    </submittedName>
</protein>
<gene>
    <name evidence="1" type="ORF">AVEN_109330_1</name>
</gene>
<evidence type="ECO:0000313" key="2">
    <source>
        <dbReference type="Proteomes" id="UP000499080"/>
    </source>
</evidence>
<evidence type="ECO:0000313" key="1">
    <source>
        <dbReference type="EMBL" id="GBM10537.1"/>
    </source>
</evidence>
<name>A0A4Y2D360_ARAVE</name>
<organism evidence="1 2">
    <name type="scientific">Araneus ventricosus</name>
    <name type="common">Orbweaver spider</name>
    <name type="synonym">Epeira ventricosa</name>
    <dbReference type="NCBI Taxonomy" id="182803"/>
    <lineage>
        <taxon>Eukaryota</taxon>
        <taxon>Metazoa</taxon>
        <taxon>Ecdysozoa</taxon>
        <taxon>Arthropoda</taxon>
        <taxon>Chelicerata</taxon>
        <taxon>Arachnida</taxon>
        <taxon>Araneae</taxon>
        <taxon>Araneomorphae</taxon>
        <taxon>Entelegynae</taxon>
        <taxon>Araneoidea</taxon>
        <taxon>Araneidae</taxon>
        <taxon>Araneus</taxon>
    </lineage>
</organism>
<proteinExistence type="predicted"/>
<accession>A0A4Y2D360</accession>
<dbReference type="AlphaFoldDB" id="A0A4Y2D360"/>
<sequence length="94" mass="10879">MRHSHNVLQSSKSFLHNKFTPENPPLNNIIRCIGGVEAKRRKTLFEESEKLLVTRCQIWATVKMIEKHPNEAAGKFLGFIYLCAAEHYSELRPQ</sequence>
<dbReference type="EMBL" id="BGPR01000287">
    <property type="protein sequence ID" value="GBM10537.1"/>
    <property type="molecule type" value="Genomic_DNA"/>
</dbReference>
<comment type="caution">
    <text evidence="1">The sequence shown here is derived from an EMBL/GenBank/DDBJ whole genome shotgun (WGS) entry which is preliminary data.</text>
</comment>
<reference evidence="1 2" key="1">
    <citation type="journal article" date="2019" name="Sci. Rep.">
        <title>Orb-weaving spider Araneus ventricosus genome elucidates the spidroin gene catalogue.</title>
        <authorList>
            <person name="Kono N."/>
            <person name="Nakamura H."/>
            <person name="Ohtoshi R."/>
            <person name="Moran D.A.P."/>
            <person name="Shinohara A."/>
            <person name="Yoshida Y."/>
            <person name="Fujiwara M."/>
            <person name="Mori M."/>
            <person name="Tomita M."/>
            <person name="Arakawa K."/>
        </authorList>
    </citation>
    <scope>NUCLEOTIDE SEQUENCE [LARGE SCALE GENOMIC DNA]</scope>
</reference>
<dbReference type="Proteomes" id="UP000499080">
    <property type="component" value="Unassembled WGS sequence"/>
</dbReference>